<dbReference type="PANTHER" id="PTHR30273">
    <property type="entry name" value="PERIPLASMIC SIGNAL SENSOR AND SIGMA FACTOR ACTIVATOR FECR-RELATED"/>
    <property type="match status" value="1"/>
</dbReference>
<feature type="domain" description="Protein FecR C-terminal" evidence="3">
    <location>
        <begin position="299"/>
        <end position="366"/>
    </location>
</feature>
<dbReference type="Gene3D" id="2.60.120.1440">
    <property type="match status" value="1"/>
</dbReference>
<dbReference type="Pfam" id="PF04773">
    <property type="entry name" value="FecR"/>
    <property type="match status" value="1"/>
</dbReference>
<comment type="caution">
    <text evidence="4">The sequence shown here is derived from an EMBL/GenBank/DDBJ whole genome shotgun (WGS) entry which is preliminary data.</text>
</comment>
<feature type="domain" description="FecR protein" evidence="2">
    <location>
        <begin position="150"/>
        <end position="239"/>
    </location>
</feature>
<dbReference type="PIRSF" id="PIRSF018266">
    <property type="entry name" value="FecR"/>
    <property type="match status" value="1"/>
</dbReference>
<name>A0ABW0IHM9_9BACT</name>
<dbReference type="Gene3D" id="3.55.50.30">
    <property type="match status" value="1"/>
</dbReference>
<keyword evidence="1" id="KW-1133">Transmembrane helix</keyword>
<dbReference type="InterPro" id="IPR032508">
    <property type="entry name" value="FecR_C"/>
</dbReference>
<gene>
    <name evidence="4" type="ORF">ACFPMF_26870</name>
</gene>
<evidence type="ECO:0000259" key="3">
    <source>
        <dbReference type="Pfam" id="PF16344"/>
    </source>
</evidence>
<evidence type="ECO:0000313" key="5">
    <source>
        <dbReference type="Proteomes" id="UP001596106"/>
    </source>
</evidence>
<evidence type="ECO:0000259" key="2">
    <source>
        <dbReference type="Pfam" id="PF04773"/>
    </source>
</evidence>
<dbReference type="InterPro" id="IPR006860">
    <property type="entry name" value="FecR"/>
</dbReference>
<evidence type="ECO:0000313" key="4">
    <source>
        <dbReference type="EMBL" id="MFC5412976.1"/>
    </source>
</evidence>
<sequence length="372" mass="42354">MNDYQQYTAEEFLQDAWFLAWVKHGQPEARQFWEQWQREHPHQRETLLLAKDMAEALKNRPHNLSPDQERLEIEQIVKLTRHVPERSPWAGFTYSLNQHRWLAAATLVILLGIGWGLFQRSNSSERVTRNPLSELEKTGNDRWTNQVNGTSQPVHLTLPDGSRITLMPHSQASYPRTFEADERRVYLKGDAVFSVVHEGQRPFLVYSGNLVTRVLGTRFRVQARPGENQTLVSVISGKVSVMEQKDWVASRKPEQNRVGGVVLTANQQVTYDANDNRYRKELVEKPVVIASATAKPETFDFEDTPATNVFERLKKAYGVEIIYDTSALRHCTLTASLAGVTLYDQLQLLCASIGATYEVVDTRIIISSKGCS</sequence>
<reference evidence="5" key="1">
    <citation type="journal article" date="2019" name="Int. J. Syst. Evol. Microbiol.">
        <title>The Global Catalogue of Microorganisms (GCM) 10K type strain sequencing project: providing services to taxonomists for standard genome sequencing and annotation.</title>
        <authorList>
            <consortium name="The Broad Institute Genomics Platform"/>
            <consortium name="The Broad Institute Genome Sequencing Center for Infectious Disease"/>
            <person name="Wu L."/>
            <person name="Ma J."/>
        </authorList>
    </citation>
    <scope>NUCLEOTIDE SEQUENCE [LARGE SCALE GENOMIC DNA]</scope>
    <source>
        <strain evidence="5">CCUG 55250</strain>
    </source>
</reference>
<dbReference type="Proteomes" id="UP001596106">
    <property type="component" value="Unassembled WGS sequence"/>
</dbReference>
<dbReference type="InterPro" id="IPR012373">
    <property type="entry name" value="Ferrdict_sens_TM"/>
</dbReference>
<evidence type="ECO:0000256" key="1">
    <source>
        <dbReference type="SAM" id="Phobius"/>
    </source>
</evidence>
<organism evidence="4 5">
    <name type="scientific">Larkinella bovis</name>
    <dbReference type="NCBI Taxonomy" id="683041"/>
    <lineage>
        <taxon>Bacteria</taxon>
        <taxon>Pseudomonadati</taxon>
        <taxon>Bacteroidota</taxon>
        <taxon>Cytophagia</taxon>
        <taxon>Cytophagales</taxon>
        <taxon>Spirosomataceae</taxon>
        <taxon>Larkinella</taxon>
    </lineage>
</organism>
<keyword evidence="5" id="KW-1185">Reference proteome</keyword>
<feature type="transmembrane region" description="Helical" evidence="1">
    <location>
        <begin position="101"/>
        <end position="118"/>
    </location>
</feature>
<dbReference type="PANTHER" id="PTHR30273:SF2">
    <property type="entry name" value="PROTEIN FECR"/>
    <property type="match status" value="1"/>
</dbReference>
<dbReference type="RefSeq" id="WP_379851030.1">
    <property type="nucleotide sequence ID" value="NZ_JBHSMA010000017.1"/>
</dbReference>
<dbReference type="EMBL" id="JBHSMA010000017">
    <property type="protein sequence ID" value="MFC5412976.1"/>
    <property type="molecule type" value="Genomic_DNA"/>
</dbReference>
<dbReference type="Pfam" id="PF16344">
    <property type="entry name" value="FecR_C"/>
    <property type="match status" value="1"/>
</dbReference>
<proteinExistence type="predicted"/>
<accession>A0ABW0IHM9</accession>
<protein>
    <submittedName>
        <fullName evidence="4">FecR family protein</fullName>
    </submittedName>
</protein>
<keyword evidence="1" id="KW-0472">Membrane</keyword>
<keyword evidence="1" id="KW-0812">Transmembrane</keyword>